<feature type="transmembrane region" description="Helical" evidence="1">
    <location>
        <begin position="50"/>
        <end position="72"/>
    </location>
</feature>
<protein>
    <submittedName>
        <fullName evidence="2">Uncharacterized protein</fullName>
    </submittedName>
</protein>
<keyword evidence="3" id="KW-1185">Reference proteome</keyword>
<keyword evidence="1" id="KW-1133">Transmembrane helix</keyword>
<keyword evidence="1" id="KW-0812">Transmembrane</keyword>
<accession>A0ABR3WEA4</accession>
<dbReference type="EMBL" id="JAWRVE010000095">
    <property type="protein sequence ID" value="KAL1859799.1"/>
    <property type="molecule type" value="Genomic_DNA"/>
</dbReference>
<keyword evidence="1" id="KW-0472">Membrane</keyword>
<evidence type="ECO:0000256" key="1">
    <source>
        <dbReference type="SAM" id="Phobius"/>
    </source>
</evidence>
<name>A0ABR3WEA4_9PEZI</name>
<reference evidence="2 3" key="1">
    <citation type="journal article" date="2024" name="IMA Fungus">
        <title>IMA Genome - F19 : A genome assembly and annotation guide to empower mycologists, including annotated draft genome sequences of Ceratocystis pirilliformis, Diaporthe australafricana, Fusarium ophioides, Paecilomyces lecythidis, and Sporothrix stenoceras.</title>
        <authorList>
            <person name="Aylward J."/>
            <person name="Wilson A.M."/>
            <person name="Visagie C.M."/>
            <person name="Spraker J."/>
            <person name="Barnes I."/>
            <person name="Buitendag C."/>
            <person name="Ceriani C."/>
            <person name="Del Mar Angel L."/>
            <person name="du Plessis D."/>
            <person name="Fuchs T."/>
            <person name="Gasser K."/>
            <person name="Kramer D."/>
            <person name="Li W."/>
            <person name="Munsamy K."/>
            <person name="Piso A."/>
            <person name="Price J.L."/>
            <person name="Sonnekus B."/>
            <person name="Thomas C."/>
            <person name="van der Nest A."/>
            <person name="van Dijk A."/>
            <person name="van Heerden A."/>
            <person name="van Vuuren N."/>
            <person name="Yilmaz N."/>
            <person name="Duong T.A."/>
            <person name="van der Merwe N.A."/>
            <person name="Wingfield M.J."/>
            <person name="Wingfield B.D."/>
        </authorList>
    </citation>
    <scope>NUCLEOTIDE SEQUENCE [LARGE SCALE GENOMIC DNA]</scope>
    <source>
        <strain evidence="2 3">CMW 18300</strain>
    </source>
</reference>
<evidence type="ECO:0000313" key="3">
    <source>
        <dbReference type="Proteomes" id="UP001583177"/>
    </source>
</evidence>
<sequence length="166" mass="17741">MRPSITTAEKRALLGPAKRGDAQDAANFITKSALRPNPPQVLGHLSTYPYMFSLSNLLAAVAVDFIGLWGLFTLGTDGWVHRDGSTAIKQPGIVAETSKKLDAPALVTGPYSGRWLSNSDGIERCQAPMATQSGGSIQVEATGLDSGRWLSNNDGIRRRLCESLIS</sequence>
<comment type="caution">
    <text evidence="2">The sequence shown here is derived from an EMBL/GenBank/DDBJ whole genome shotgun (WGS) entry which is preliminary data.</text>
</comment>
<proteinExistence type="predicted"/>
<organism evidence="2 3">
    <name type="scientific">Diaporthe australafricana</name>
    <dbReference type="NCBI Taxonomy" id="127596"/>
    <lineage>
        <taxon>Eukaryota</taxon>
        <taxon>Fungi</taxon>
        <taxon>Dikarya</taxon>
        <taxon>Ascomycota</taxon>
        <taxon>Pezizomycotina</taxon>
        <taxon>Sordariomycetes</taxon>
        <taxon>Sordariomycetidae</taxon>
        <taxon>Diaporthales</taxon>
        <taxon>Diaporthaceae</taxon>
        <taxon>Diaporthe</taxon>
    </lineage>
</organism>
<gene>
    <name evidence="2" type="ORF">Daus18300_009389</name>
</gene>
<dbReference type="Proteomes" id="UP001583177">
    <property type="component" value="Unassembled WGS sequence"/>
</dbReference>
<evidence type="ECO:0000313" key="2">
    <source>
        <dbReference type="EMBL" id="KAL1859799.1"/>
    </source>
</evidence>